<name>A0A5J4Z2Y0_PORPP</name>
<feature type="compositionally biased region" description="Basic and acidic residues" evidence="5">
    <location>
        <begin position="436"/>
        <end position="449"/>
    </location>
</feature>
<dbReference type="EMBL" id="VRMN01000001">
    <property type="protein sequence ID" value="KAA8497532.1"/>
    <property type="molecule type" value="Genomic_DNA"/>
</dbReference>
<dbReference type="PANTHER" id="PTHR10997">
    <property type="entry name" value="IMPORTIN-7, 8, 11"/>
    <property type="match status" value="1"/>
</dbReference>
<dbReference type="InterPro" id="IPR011989">
    <property type="entry name" value="ARM-like"/>
</dbReference>
<evidence type="ECO:0000256" key="3">
    <source>
        <dbReference type="ARBA" id="ARBA00022448"/>
    </source>
</evidence>
<dbReference type="GO" id="GO:0005829">
    <property type="term" value="C:cytosol"/>
    <property type="evidence" value="ECO:0007669"/>
    <property type="project" value="TreeGrafter"/>
</dbReference>
<dbReference type="OrthoDB" id="361693at2759"/>
<sequence>MGVEVKPHEIVAVLHELQSERDEVRMPAEAKLDQWQSAPGFLLSLVLLARPDAARTLSEQLKDHAASIEAAVLRAGIVHVGAGTSDADVISALINPSVRLLAAIVAKNTASRPWYYNMDKGEKAQVRAALLGIVGAEPVSSIITQIALVIGKMARSDVLKAEWPELFPALVRGAIASDLHTSLQSLLVLKETLREVVLKSTRSSRNELVASQVKAPALVETILERVLEPGLAEVMELSRNITHEDALRNHPVYMRFILAFKCVRLIFSNLTLDLMTVESIPRRFFSFLSRPECAYEFDPDDEEAAVSAVESQQQSHHFHADQLRHGGTMRFLMHALSVNAARSLVHIQRRHPMEMLGFLPPFITAYAGVLGRMGSRPRRSVKYCRLGATLLRNILTCQSYYNLRLYSVNGIGNGNESDGDAQDNEWGLPVLASGEDPSHEQHPRRHEQDPQGEEVVVQDDDILEEIDEHLEEHLKHDMYMNALMLIRALFVRLDGWLFCEQVAASVFVLQPEELEEWADDPESFRRDEDAAEYEPDKHLRPVCEAMLMALMERNPFVKRKLLGLLERCASESRQTWDAMLFPEQAAAAGFVADPSAFLRYEACLRIVGKAYAIWHDKVPLKEILDEKFSILIPAANVSLNADGHFALPVQVRALLARSVWFIGMFSESVRPPVDHITVYKLLVHFLLPKNGDLVISIATCQTLHYIADSLSFVPDEFVPMLQPAVERAYNLIDDCQEFDTVRQILDLVSLLFMKCPPPASVSMLELVARHVPRLIASTINIHASADARDGGRQTLPSTTSLLLSNTGRNSFTDRSVDDQTLMANCVLAQLRYVVDGVGEMFYTNRVVCELVFEMIRYTIRSNEDTFGTSYSLLDGLELWHCTVSVSSEYRPELHAMLDALTYVSDRTEHLSIILRLIESYVILGGEHLLAQKSGFFCELLLPLFHEVRPRAVLLLLETLDWMLLVDQAAGFQHAFPLLPEVYAQALGSIDDAYVSAVSLVTLCRLLVQRNDLWQQLVRTVSDIRTAEQYTDLMFFFAVRVFDLFDEMHTTPRQKVATLALCEILKQNCADRRSFAALPRFVLLALGLHQEMNIEEDSQRSLSAEDGAAVAIAGAGGGAGAGAGSSGARELSFADDACDAYEAADFIDLRGSLHYERHPGARRHAQLKQADVLVQLDATAVLHEIASTVRALCQSDMTLVQTAARELPEEQQRQLLTILGTTTP</sequence>
<dbReference type="Gene3D" id="1.25.10.10">
    <property type="entry name" value="Leucine-rich Repeat Variant"/>
    <property type="match status" value="1"/>
</dbReference>
<evidence type="ECO:0000313" key="8">
    <source>
        <dbReference type="Proteomes" id="UP000324585"/>
    </source>
</evidence>
<comment type="caution">
    <text evidence="7">The sequence shown here is derived from an EMBL/GenBank/DDBJ whole genome shotgun (WGS) entry which is preliminary data.</text>
</comment>
<keyword evidence="4" id="KW-0539">Nucleus</keyword>
<protein>
    <submittedName>
        <fullName evidence="7">Importin-11</fullName>
    </submittedName>
</protein>
<gene>
    <name evidence="7" type="ORF">FVE85_5117</name>
</gene>
<evidence type="ECO:0000313" key="7">
    <source>
        <dbReference type="EMBL" id="KAA8497532.1"/>
    </source>
</evidence>
<dbReference type="Proteomes" id="UP000324585">
    <property type="component" value="Unassembled WGS sequence"/>
</dbReference>
<evidence type="ECO:0000256" key="2">
    <source>
        <dbReference type="ARBA" id="ARBA00007991"/>
    </source>
</evidence>
<dbReference type="InterPro" id="IPR016024">
    <property type="entry name" value="ARM-type_fold"/>
</dbReference>
<dbReference type="GO" id="GO:0005635">
    <property type="term" value="C:nuclear envelope"/>
    <property type="evidence" value="ECO:0007669"/>
    <property type="project" value="TreeGrafter"/>
</dbReference>
<comment type="subcellular location">
    <subcellularLocation>
        <location evidence="1">Nucleus</location>
    </subcellularLocation>
</comment>
<evidence type="ECO:0000256" key="4">
    <source>
        <dbReference type="ARBA" id="ARBA00023242"/>
    </source>
</evidence>
<dbReference type="Pfam" id="PF25758">
    <property type="entry name" value="TPR_IPO11"/>
    <property type="match status" value="1"/>
</dbReference>
<proteinExistence type="inferred from homology"/>
<keyword evidence="3" id="KW-0813">Transport</keyword>
<evidence type="ECO:0000256" key="1">
    <source>
        <dbReference type="ARBA" id="ARBA00004123"/>
    </source>
</evidence>
<keyword evidence="8" id="KW-1185">Reference proteome</keyword>
<dbReference type="InterPro" id="IPR001494">
    <property type="entry name" value="Importin-beta_N"/>
</dbReference>
<evidence type="ECO:0000256" key="5">
    <source>
        <dbReference type="SAM" id="MobiDB-lite"/>
    </source>
</evidence>
<feature type="domain" description="Importin N-terminal" evidence="6">
    <location>
        <begin position="97"/>
        <end position="136"/>
    </location>
</feature>
<dbReference type="SUPFAM" id="SSF48371">
    <property type="entry name" value="ARM repeat"/>
    <property type="match status" value="1"/>
</dbReference>
<dbReference type="InterPro" id="IPR058669">
    <property type="entry name" value="TPR_IPO7/11-like"/>
</dbReference>
<feature type="region of interest" description="Disordered" evidence="5">
    <location>
        <begin position="416"/>
        <end position="454"/>
    </location>
</feature>
<comment type="similarity">
    <text evidence="2">Belongs to the importin beta family.</text>
</comment>
<organism evidence="7 8">
    <name type="scientific">Porphyridium purpureum</name>
    <name type="common">Red alga</name>
    <name type="synonym">Porphyridium cruentum</name>
    <dbReference type="NCBI Taxonomy" id="35688"/>
    <lineage>
        <taxon>Eukaryota</taxon>
        <taxon>Rhodophyta</taxon>
        <taxon>Bangiophyceae</taxon>
        <taxon>Porphyridiales</taxon>
        <taxon>Porphyridiaceae</taxon>
        <taxon>Porphyridium</taxon>
    </lineage>
</organism>
<dbReference type="GO" id="GO:0006606">
    <property type="term" value="P:protein import into nucleus"/>
    <property type="evidence" value="ECO:0007669"/>
    <property type="project" value="TreeGrafter"/>
</dbReference>
<reference evidence="8" key="1">
    <citation type="journal article" date="2019" name="Nat. Commun.">
        <title>Expansion of phycobilisome linker gene families in mesophilic red algae.</title>
        <authorList>
            <person name="Lee J."/>
            <person name="Kim D."/>
            <person name="Bhattacharya D."/>
            <person name="Yoon H.S."/>
        </authorList>
    </citation>
    <scope>NUCLEOTIDE SEQUENCE [LARGE SCALE GENOMIC DNA]</scope>
    <source>
        <strain evidence="8">CCMP 1328</strain>
    </source>
</reference>
<dbReference type="PANTHER" id="PTHR10997:SF7">
    <property type="entry name" value="IMPORTIN-11"/>
    <property type="match status" value="1"/>
</dbReference>
<evidence type="ECO:0000259" key="6">
    <source>
        <dbReference type="PROSITE" id="PS50166"/>
    </source>
</evidence>
<dbReference type="AlphaFoldDB" id="A0A5J4Z2Y0"/>
<dbReference type="PROSITE" id="PS50166">
    <property type="entry name" value="IMPORTIN_B_NT"/>
    <property type="match status" value="1"/>
</dbReference>
<accession>A0A5J4Z2Y0</accession>
<dbReference type="GO" id="GO:0031267">
    <property type="term" value="F:small GTPase binding"/>
    <property type="evidence" value="ECO:0007669"/>
    <property type="project" value="InterPro"/>
</dbReference>